<dbReference type="OrthoDB" id="9779903at2"/>
<dbReference type="InterPro" id="IPR004843">
    <property type="entry name" value="Calcineurin-like_PHP"/>
</dbReference>
<dbReference type="RefSeq" id="WP_068773131.1">
    <property type="nucleotide sequence ID" value="NZ_CP109796.1"/>
</dbReference>
<comment type="caution">
    <text evidence="2">The sequence shown here is derived from an EMBL/GenBank/DDBJ whole genome shotgun (WGS) entry which is preliminary data.</text>
</comment>
<dbReference type="GO" id="GO:0110154">
    <property type="term" value="P:RNA decapping"/>
    <property type="evidence" value="ECO:0007669"/>
    <property type="project" value="TreeGrafter"/>
</dbReference>
<evidence type="ECO:0000259" key="1">
    <source>
        <dbReference type="Pfam" id="PF00149"/>
    </source>
</evidence>
<dbReference type="PANTHER" id="PTHR42850:SF4">
    <property type="entry name" value="ZINC-DEPENDENT ENDOPOLYPHOSPHATASE"/>
    <property type="match status" value="1"/>
</dbReference>
<dbReference type="GO" id="GO:0005737">
    <property type="term" value="C:cytoplasm"/>
    <property type="evidence" value="ECO:0007669"/>
    <property type="project" value="TreeGrafter"/>
</dbReference>
<dbReference type="InterPro" id="IPR029052">
    <property type="entry name" value="Metallo-depent_PP-like"/>
</dbReference>
<dbReference type="AlphaFoldDB" id="A0A178ICS0"/>
<feature type="domain" description="Calcineurin-like phosphoesterase" evidence="1">
    <location>
        <begin position="1"/>
        <end position="150"/>
    </location>
</feature>
<gene>
    <name evidence="2" type="ORF">AW736_25640</name>
</gene>
<dbReference type="GO" id="GO:0008803">
    <property type="term" value="F:bis(5'-nucleosyl)-tetraphosphatase (symmetrical) activity"/>
    <property type="evidence" value="ECO:0007669"/>
    <property type="project" value="TreeGrafter"/>
</dbReference>
<reference evidence="2 3" key="1">
    <citation type="submission" date="2016-01" db="EMBL/GenBank/DDBJ databases">
        <title>High potential of lignocellulose degradation of a new Verrucomicrobia species.</title>
        <authorList>
            <person name="Wang Y."/>
            <person name="Shi Y."/>
            <person name="Qiu Z."/>
            <person name="Liu S."/>
            <person name="Yang H."/>
        </authorList>
    </citation>
    <scope>NUCLEOTIDE SEQUENCE [LARGE SCALE GENOMIC DNA]</scope>
    <source>
        <strain evidence="2 3">TSB47</strain>
    </source>
</reference>
<proteinExistence type="predicted"/>
<dbReference type="Proteomes" id="UP000078486">
    <property type="component" value="Unassembled WGS sequence"/>
</dbReference>
<dbReference type="InterPro" id="IPR050126">
    <property type="entry name" value="Ap4A_hydrolase"/>
</dbReference>
<dbReference type="SUPFAM" id="SSF56300">
    <property type="entry name" value="Metallo-dependent phosphatases"/>
    <property type="match status" value="1"/>
</dbReference>
<dbReference type="Gene3D" id="3.60.21.10">
    <property type="match status" value="1"/>
</dbReference>
<evidence type="ECO:0000313" key="3">
    <source>
        <dbReference type="Proteomes" id="UP000078486"/>
    </source>
</evidence>
<dbReference type="PANTHER" id="PTHR42850">
    <property type="entry name" value="METALLOPHOSPHOESTERASE"/>
    <property type="match status" value="1"/>
</dbReference>
<keyword evidence="3" id="KW-1185">Reference proteome</keyword>
<accession>A0A178ICS0</accession>
<dbReference type="GO" id="GO:0016791">
    <property type="term" value="F:phosphatase activity"/>
    <property type="evidence" value="ECO:0007669"/>
    <property type="project" value="TreeGrafter"/>
</dbReference>
<organism evidence="2 3">
    <name type="scientific">Termitidicoccus mucosus</name>
    <dbReference type="NCBI Taxonomy" id="1184151"/>
    <lineage>
        <taxon>Bacteria</taxon>
        <taxon>Pseudomonadati</taxon>
        <taxon>Verrucomicrobiota</taxon>
        <taxon>Opitutia</taxon>
        <taxon>Opitutales</taxon>
        <taxon>Opitutaceae</taxon>
        <taxon>Termitidicoccus</taxon>
    </lineage>
</organism>
<dbReference type="CDD" id="cd00144">
    <property type="entry name" value="MPP_PPP_family"/>
    <property type="match status" value="1"/>
</dbReference>
<protein>
    <recommendedName>
        <fullName evidence="1">Calcineurin-like phosphoesterase domain-containing protein</fullName>
    </recommendedName>
</protein>
<sequence>MRTLAIGDIHGSLAALETLASALCIKKDDTLVMLGDYVDRGPDSRGVVEYLLALRGRANLVTLLGNHEIAMMDSRRDRKMLAQWLALFGGEATLASYGVPALGEVPSAHWEFFKSCRAYYETDTDFFVHAGAAPDLPLDRQPADMLFWKRFENPAPHCSGKRMICGHTIQSGGVPRDLGHAVCLDTAAYDGDGWLTCLDTRANRYWQANNRRELREGMLGRG</sequence>
<evidence type="ECO:0000313" key="2">
    <source>
        <dbReference type="EMBL" id="OAM86957.1"/>
    </source>
</evidence>
<dbReference type="EMBL" id="LRRQ01000190">
    <property type="protein sequence ID" value="OAM86957.1"/>
    <property type="molecule type" value="Genomic_DNA"/>
</dbReference>
<name>A0A178ICS0_9BACT</name>
<dbReference type="STRING" id="1184151.AW736_25640"/>
<dbReference type="Pfam" id="PF00149">
    <property type="entry name" value="Metallophos"/>
    <property type="match status" value="1"/>
</dbReference>